<evidence type="ECO:0000313" key="1">
    <source>
        <dbReference type="EMBL" id="SFN48776.1"/>
    </source>
</evidence>
<reference evidence="1 2" key="1">
    <citation type="submission" date="2016-10" db="EMBL/GenBank/DDBJ databases">
        <authorList>
            <person name="de Groot N.N."/>
        </authorList>
    </citation>
    <scope>NUCLEOTIDE SEQUENCE [LARGE SCALE GENOMIC DNA]</scope>
    <source>
        <strain evidence="1 2">DSM 17794</strain>
    </source>
</reference>
<evidence type="ECO:0000313" key="2">
    <source>
        <dbReference type="Proteomes" id="UP000199153"/>
    </source>
</evidence>
<evidence type="ECO:0008006" key="3">
    <source>
        <dbReference type="Google" id="ProtNLM"/>
    </source>
</evidence>
<dbReference type="RefSeq" id="WP_093407353.1">
    <property type="nucleotide sequence ID" value="NZ_FOVL01000006.1"/>
</dbReference>
<name>A0A1I4ZET1_9FLAO</name>
<dbReference type="AlphaFoldDB" id="A0A1I4ZET1"/>
<proteinExistence type="predicted"/>
<accession>A0A1I4ZET1</accession>
<dbReference type="STRING" id="287099.SAMN05660413_01286"/>
<dbReference type="OrthoDB" id="1443689at2"/>
<protein>
    <recommendedName>
        <fullName evidence="3">Four helix bundle protein</fullName>
    </recommendedName>
</protein>
<organism evidence="1 2">
    <name type="scientific">Salegentibacter flavus</name>
    <dbReference type="NCBI Taxonomy" id="287099"/>
    <lineage>
        <taxon>Bacteria</taxon>
        <taxon>Pseudomonadati</taxon>
        <taxon>Bacteroidota</taxon>
        <taxon>Flavobacteriia</taxon>
        <taxon>Flavobacteriales</taxon>
        <taxon>Flavobacteriaceae</taxon>
        <taxon>Salegentibacter</taxon>
    </lineage>
</organism>
<gene>
    <name evidence="1" type="ORF">SAMN05660413_01286</name>
</gene>
<sequence length="133" mass="15150">MDSAFPNNTYHLPVYRKALEIFKISRAMAAYFSDDKHVIEMDFSANPRHYQAGSLVTESLQLAPGIASAACAPNSESRLQRVKNIKAVAKNLKHLCRKLEGCGVKEVEFLNLLRKEIHLFDKMVSDWFQNHKT</sequence>
<dbReference type="Proteomes" id="UP000199153">
    <property type="component" value="Unassembled WGS sequence"/>
</dbReference>
<dbReference type="EMBL" id="FOVL01000006">
    <property type="protein sequence ID" value="SFN48776.1"/>
    <property type="molecule type" value="Genomic_DNA"/>
</dbReference>
<keyword evidence="2" id="KW-1185">Reference proteome</keyword>